<evidence type="ECO:0000313" key="1">
    <source>
        <dbReference type="EMBL" id="PIQ89249.1"/>
    </source>
</evidence>
<dbReference type="EMBL" id="PCWA01000061">
    <property type="protein sequence ID" value="PIQ89249.1"/>
    <property type="molecule type" value="Genomic_DNA"/>
</dbReference>
<sequence length="227" mass="26332">MKERVRIKKIYLYEDNCSLRLAQVKDFIENTFKIPACVKKVKNAVVARGLVLDFMATRDNISYTQDKYYIIITNSLFATFSDMDKRIHLRSSLFSYPSIISLPGIVEAPAKPRGYYLAKQSLAHTGLWEIEEARIKKELKDRFIDYGDSRITEVLKGLVSQALFFYFTGEPFCKIRKCRLYNAHWQEELIHSQIKSGMFCARHGRILKKLAGRDNFSISLLVPSQNE</sequence>
<dbReference type="Proteomes" id="UP000229641">
    <property type="component" value="Unassembled WGS sequence"/>
</dbReference>
<dbReference type="Pfam" id="PF20565">
    <property type="entry name" value="DUF6775"/>
    <property type="match status" value="1"/>
</dbReference>
<proteinExistence type="predicted"/>
<name>A0A2H0LXU8_9BACT</name>
<gene>
    <name evidence="1" type="ORF">COV72_04010</name>
</gene>
<dbReference type="InterPro" id="IPR046666">
    <property type="entry name" value="DUF6775"/>
</dbReference>
<dbReference type="AlphaFoldDB" id="A0A2H0LXU8"/>
<evidence type="ECO:0000313" key="2">
    <source>
        <dbReference type="Proteomes" id="UP000229641"/>
    </source>
</evidence>
<organism evidence="1 2">
    <name type="scientific">Candidatus Ghiorseimicrobium undicola</name>
    <dbReference type="NCBI Taxonomy" id="1974746"/>
    <lineage>
        <taxon>Bacteria</taxon>
        <taxon>Pseudomonadati</taxon>
        <taxon>Candidatus Omnitrophota</taxon>
        <taxon>Candidatus Ghiorseimicrobium</taxon>
    </lineage>
</organism>
<feature type="non-terminal residue" evidence="1">
    <location>
        <position position="227"/>
    </location>
</feature>
<reference evidence="1 2" key="1">
    <citation type="submission" date="2017-09" db="EMBL/GenBank/DDBJ databases">
        <title>Depth-based differentiation of microbial function through sediment-hosted aquifers and enrichment of novel symbionts in the deep terrestrial subsurface.</title>
        <authorList>
            <person name="Probst A.J."/>
            <person name="Ladd B."/>
            <person name="Jarett J.K."/>
            <person name="Geller-Mcgrath D.E."/>
            <person name="Sieber C.M."/>
            <person name="Emerson J.B."/>
            <person name="Anantharaman K."/>
            <person name="Thomas B.C."/>
            <person name="Malmstrom R."/>
            <person name="Stieglmeier M."/>
            <person name="Klingl A."/>
            <person name="Woyke T."/>
            <person name="Ryan C.M."/>
            <person name="Banfield J.F."/>
        </authorList>
    </citation>
    <scope>NUCLEOTIDE SEQUENCE [LARGE SCALE GENOMIC DNA]</scope>
    <source>
        <strain evidence="1">CG11_big_fil_rev_8_21_14_0_20_42_13</strain>
    </source>
</reference>
<accession>A0A2H0LXU8</accession>
<comment type="caution">
    <text evidence="1">The sequence shown here is derived from an EMBL/GenBank/DDBJ whole genome shotgun (WGS) entry which is preliminary data.</text>
</comment>
<protein>
    <submittedName>
        <fullName evidence="1">Uncharacterized protein</fullName>
    </submittedName>
</protein>